<evidence type="ECO:0000259" key="1">
    <source>
        <dbReference type="Pfam" id="PF20155"/>
    </source>
</evidence>
<evidence type="ECO:0000313" key="3">
    <source>
        <dbReference type="Proteomes" id="UP000680304"/>
    </source>
</evidence>
<gene>
    <name evidence="2" type="ORF">PACILC2_22090</name>
</gene>
<dbReference type="InterPro" id="IPR013491">
    <property type="entry name" value="Tape_meas_N"/>
</dbReference>
<name>A0ABQ4N677_9BACL</name>
<keyword evidence="3" id="KW-1185">Reference proteome</keyword>
<proteinExistence type="predicted"/>
<protein>
    <recommendedName>
        <fullName evidence="1">Tape measure protein N-terminal domain-containing protein</fullName>
    </recommendedName>
</protein>
<comment type="caution">
    <text evidence="2">The sequence shown here is derived from an EMBL/GenBank/DDBJ whole genome shotgun (WGS) entry which is preliminary data.</text>
</comment>
<dbReference type="NCBIfam" id="TIGR02675">
    <property type="entry name" value="tape_meas_nterm"/>
    <property type="match status" value="1"/>
</dbReference>
<organism evidence="2 3">
    <name type="scientific">Paenibacillus cisolokensis</name>
    <dbReference type="NCBI Taxonomy" id="1658519"/>
    <lineage>
        <taxon>Bacteria</taxon>
        <taxon>Bacillati</taxon>
        <taxon>Bacillota</taxon>
        <taxon>Bacilli</taxon>
        <taxon>Bacillales</taxon>
        <taxon>Paenibacillaceae</taxon>
        <taxon>Paenibacillus</taxon>
    </lineage>
</organism>
<dbReference type="Proteomes" id="UP000680304">
    <property type="component" value="Unassembled WGS sequence"/>
</dbReference>
<evidence type="ECO:0000313" key="2">
    <source>
        <dbReference type="EMBL" id="GIQ63641.1"/>
    </source>
</evidence>
<reference evidence="2 3" key="1">
    <citation type="submission" date="2021-04" db="EMBL/GenBank/DDBJ databases">
        <title>Draft genome sequence of Paenibacillus cisolokensis, LC2-13A.</title>
        <authorList>
            <person name="Uke A."/>
            <person name="Chhe C."/>
            <person name="Baramee S."/>
            <person name="Kosugi A."/>
        </authorList>
    </citation>
    <scope>NUCLEOTIDE SEQUENCE [LARGE SCALE GENOMIC DNA]</scope>
    <source>
        <strain evidence="2 3">LC2-13A</strain>
    </source>
</reference>
<dbReference type="Pfam" id="PF20155">
    <property type="entry name" value="TMP_3"/>
    <property type="match status" value="1"/>
</dbReference>
<feature type="domain" description="Tape measure protein N-terminal" evidence="1">
    <location>
        <begin position="141"/>
        <end position="311"/>
    </location>
</feature>
<dbReference type="EMBL" id="BOVJ01000067">
    <property type="protein sequence ID" value="GIQ63641.1"/>
    <property type="molecule type" value="Genomic_DNA"/>
</dbReference>
<sequence length="332" mass="35766">MPTISSTLKMFDAMSGPIARVLKQINSLAESAERLNRTMTSPSNASLVPAKTIGDQNKAISANQQIIHMTQVINNNYQQINRTINQQNIFLRQTNNTINQAAQSQQNLNSALKQGEKSVEGMWSKIKGLAAAYLSFKGIQGGLQTADTFISTQARLGLIADEGQTVENLQNNVFAAAQRARGDFVTMAASVSKLGLLAGDAFTDTNEIVAFTETMQKAFKVSGASTMEQQAGMYQLSQAMAAGKLQGDEFRSIMENAPMLADAIAKFTGKSKGELKEMSAEGLITADIIKAALFTAADDINKNLNRCPRHLAMCGSSLKMMLSGSLNRYFGG</sequence>
<accession>A0ABQ4N677</accession>
<dbReference type="RefSeq" id="WP_213528722.1">
    <property type="nucleotide sequence ID" value="NZ_BOVJ01000067.1"/>
</dbReference>